<comment type="function">
    <text evidence="5">ATP-dependent carboxylate-amine ligase which exhibits weak glutamate--cysteine ligase activity.</text>
</comment>
<evidence type="ECO:0000256" key="4">
    <source>
        <dbReference type="ARBA" id="ARBA00048819"/>
    </source>
</evidence>
<organism evidence="6 7">
    <name type="scientific">Micromonospora phaseoli</name>
    <dbReference type="NCBI Taxonomy" id="1144548"/>
    <lineage>
        <taxon>Bacteria</taxon>
        <taxon>Bacillati</taxon>
        <taxon>Actinomycetota</taxon>
        <taxon>Actinomycetes</taxon>
        <taxon>Micromonosporales</taxon>
        <taxon>Micromonosporaceae</taxon>
        <taxon>Micromonospora</taxon>
    </lineage>
</organism>
<evidence type="ECO:0000313" key="6">
    <source>
        <dbReference type="EMBL" id="SEJ82329.1"/>
    </source>
</evidence>
<dbReference type="Pfam" id="PF04107">
    <property type="entry name" value="GCS2"/>
    <property type="match status" value="1"/>
</dbReference>
<dbReference type="STRING" id="1144548.SAMN05443287_108105"/>
<dbReference type="InterPro" id="IPR011793">
    <property type="entry name" value="YbdK"/>
</dbReference>
<evidence type="ECO:0000313" key="7">
    <source>
        <dbReference type="Proteomes" id="UP000198707"/>
    </source>
</evidence>
<dbReference type="NCBIfam" id="NF010041">
    <property type="entry name" value="PRK13517.1-1"/>
    <property type="match status" value="1"/>
</dbReference>
<sequence>MPHQRIHGSPDPAGTRVGVEEEFFLVDRESRTVAPGAASVVARAREQLGDRVCGEISTVHLETRTRPVTSLRVLLGELAEARRVVARCAVDEGLRLVASGTPIIQADGPAPIVEGPRPARGTAMFRGLHDDLAICALHVHVEMPDREYAVQVSNHLRAHLPLLIALSANSPYWRGRDTGYASWRTVIWSRWPVAGPPPRFTSAAHYEQTVAAVGAAGATVDSGTLFWDVRLSATHPTLEIRAADVPVTAAESALYAALVRALVVRALAAVEQGEADHDVPAELLRLAYWRAARDGLDGELLDLSTGRLVPAAAMVTGLVASLRPVLEQLGDGELLDGWLRRLLAAGSGAHRQRTVGRRTGRPADVVDYLIASTVSGTGTREPAEESFLP</sequence>
<dbReference type="RefSeq" id="WP_232521444.1">
    <property type="nucleotide sequence ID" value="NZ_BOPI01000004.1"/>
</dbReference>
<dbReference type="InterPro" id="IPR050141">
    <property type="entry name" value="GCL_type2/YbdK_subfam"/>
</dbReference>
<reference evidence="7" key="1">
    <citation type="submission" date="2016-10" db="EMBL/GenBank/DDBJ databases">
        <authorList>
            <person name="Varghese N."/>
            <person name="Submissions S."/>
        </authorList>
    </citation>
    <scope>NUCLEOTIDE SEQUENCE [LARGE SCALE GENOMIC DNA]</scope>
    <source>
        <strain evidence="7">CGMCC 4.7038</strain>
    </source>
</reference>
<dbReference type="NCBIfam" id="TIGR02050">
    <property type="entry name" value="gshA_cyan_rel"/>
    <property type="match status" value="1"/>
</dbReference>
<dbReference type="AlphaFoldDB" id="A0A1H7BXN2"/>
<dbReference type="SUPFAM" id="SSF55931">
    <property type="entry name" value="Glutamine synthetase/guanido kinase"/>
    <property type="match status" value="1"/>
</dbReference>
<evidence type="ECO:0000256" key="1">
    <source>
        <dbReference type="ARBA" id="ARBA00022598"/>
    </source>
</evidence>
<dbReference type="GO" id="GO:0005524">
    <property type="term" value="F:ATP binding"/>
    <property type="evidence" value="ECO:0007669"/>
    <property type="project" value="UniProtKB-KW"/>
</dbReference>
<dbReference type="PANTHER" id="PTHR36510">
    <property type="entry name" value="GLUTAMATE--CYSTEINE LIGASE 2-RELATED"/>
    <property type="match status" value="1"/>
</dbReference>
<dbReference type="Proteomes" id="UP000198707">
    <property type="component" value="Unassembled WGS sequence"/>
</dbReference>
<accession>A0A1H7BXN2</accession>
<comment type="catalytic activity">
    <reaction evidence="4 5">
        <text>L-cysteine + L-glutamate + ATP = gamma-L-glutamyl-L-cysteine + ADP + phosphate + H(+)</text>
        <dbReference type="Rhea" id="RHEA:13285"/>
        <dbReference type="ChEBI" id="CHEBI:15378"/>
        <dbReference type="ChEBI" id="CHEBI:29985"/>
        <dbReference type="ChEBI" id="CHEBI:30616"/>
        <dbReference type="ChEBI" id="CHEBI:35235"/>
        <dbReference type="ChEBI" id="CHEBI:43474"/>
        <dbReference type="ChEBI" id="CHEBI:58173"/>
        <dbReference type="ChEBI" id="CHEBI:456216"/>
        <dbReference type="EC" id="6.3.2.2"/>
    </reaction>
</comment>
<evidence type="ECO:0000256" key="2">
    <source>
        <dbReference type="ARBA" id="ARBA00022741"/>
    </source>
</evidence>
<dbReference type="InterPro" id="IPR006336">
    <property type="entry name" value="GCS2"/>
</dbReference>
<dbReference type="GO" id="GO:0042398">
    <property type="term" value="P:modified amino acid biosynthetic process"/>
    <property type="evidence" value="ECO:0007669"/>
    <property type="project" value="InterPro"/>
</dbReference>
<gene>
    <name evidence="6" type="ORF">SAMN05443287_108105</name>
</gene>
<dbReference type="HAMAP" id="MF_01609">
    <property type="entry name" value="Glu_cys_ligase_2"/>
    <property type="match status" value="1"/>
</dbReference>
<dbReference type="Gene3D" id="3.30.590.20">
    <property type="match status" value="1"/>
</dbReference>
<dbReference type="InterPro" id="IPR014746">
    <property type="entry name" value="Gln_synth/guanido_kin_cat_dom"/>
</dbReference>
<dbReference type="PANTHER" id="PTHR36510:SF1">
    <property type="entry name" value="GLUTAMATE--CYSTEINE LIGASE 2-RELATED"/>
    <property type="match status" value="1"/>
</dbReference>
<keyword evidence="3 5" id="KW-0067">ATP-binding</keyword>
<proteinExistence type="inferred from homology"/>
<dbReference type="EC" id="6.3.2.2" evidence="5"/>
<comment type="similarity">
    <text evidence="5">Belongs to the glutamate--cysteine ligase type 2 family. YbdK subfamily.</text>
</comment>
<dbReference type="EMBL" id="FNYV01000008">
    <property type="protein sequence ID" value="SEJ82329.1"/>
    <property type="molecule type" value="Genomic_DNA"/>
</dbReference>
<keyword evidence="2 5" id="KW-0547">Nucleotide-binding</keyword>
<name>A0A1H7BXN2_9ACTN</name>
<keyword evidence="1 5" id="KW-0436">Ligase</keyword>
<keyword evidence="7" id="KW-1185">Reference proteome</keyword>
<protein>
    <recommendedName>
        <fullName evidence="5">Putative glutamate--cysteine ligase 2</fullName>
        <ecNumber evidence="5">6.3.2.2</ecNumber>
    </recommendedName>
    <alternativeName>
        <fullName evidence="5">Gamma-glutamylcysteine synthetase 2</fullName>
        <shortName evidence="5">GCS 2</shortName>
        <shortName evidence="5">Gamma-GCS 2</shortName>
    </alternativeName>
</protein>
<dbReference type="GO" id="GO:0004357">
    <property type="term" value="F:glutamate-cysteine ligase activity"/>
    <property type="evidence" value="ECO:0007669"/>
    <property type="project" value="UniProtKB-EC"/>
</dbReference>
<evidence type="ECO:0000256" key="3">
    <source>
        <dbReference type="ARBA" id="ARBA00022840"/>
    </source>
</evidence>
<evidence type="ECO:0000256" key="5">
    <source>
        <dbReference type="HAMAP-Rule" id="MF_01609"/>
    </source>
</evidence>